<keyword evidence="8" id="KW-1185">Reference proteome</keyword>
<dbReference type="EMBL" id="CP144699">
    <property type="protein sequence ID" value="WVZ19719.1"/>
    <property type="molecule type" value="Genomic_DNA"/>
</dbReference>
<dbReference type="NCBIfam" id="TIGR01258">
    <property type="entry name" value="pgm_1"/>
    <property type="match status" value="1"/>
</dbReference>
<evidence type="ECO:0000256" key="1">
    <source>
        <dbReference type="ARBA" id="ARBA00006717"/>
    </source>
</evidence>
<dbReference type="Proteomes" id="UP001374535">
    <property type="component" value="Chromosome 2"/>
</dbReference>
<organism evidence="7 8">
    <name type="scientific">Vigna mungo</name>
    <name type="common">Black gram</name>
    <name type="synonym">Phaseolus mungo</name>
    <dbReference type="NCBI Taxonomy" id="3915"/>
    <lineage>
        <taxon>Eukaryota</taxon>
        <taxon>Viridiplantae</taxon>
        <taxon>Streptophyta</taxon>
        <taxon>Embryophyta</taxon>
        <taxon>Tracheophyta</taxon>
        <taxon>Spermatophyta</taxon>
        <taxon>Magnoliopsida</taxon>
        <taxon>eudicotyledons</taxon>
        <taxon>Gunneridae</taxon>
        <taxon>Pentapetalae</taxon>
        <taxon>rosids</taxon>
        <taxon>fabids</taxon>
        <taxon>Fabales</taxon>
        <taxon>Fabaceae</taxon>
        <taxon>Papilionoideae</taxon>
        <taxon>50 kb inversion clade</taxon>
        <taxon>NPAAA clade</taxon>
        <taxon>indigoferoid/millettioid clade</taxon>
        <taxon>Phaseoleae</taxon>
        <taxon>Vigna</taxon>
    </lineage>
</organism>
<evidence type="ECO:0000256" key="3">
    <source>
        <dbReference type="ARBA" id="ARBA00023152"/>
    </source>
</evidence>
<dbReference type="SUPFAM" id="SSF53254">
    <property type="entry name" value="Phosphoglycerate mutase-like"/>
    <property type="match status" value="1"/>
</dbReference>
<dbReference type="GO" id="GO:0004619">
    <property type="term" value="F:phosphoglycerate mutase activity"/>
    <property type="evidence" value="ECO:0007669"/>
    <property type="project" value="UniProtKB-EC"/>
</dbReference>
<dbReference type="AlphaFoldDB" id="A0AAQ3S536"/>
<feature type="site" description="Transition state stabilizer" evidence="6">
    <location>
        <position position="322"/>
    </location>
</feature>
<dbReference type="InterPro" id="IPR029033">
    <property type="entry name" value="His_PPase_superfam"/>
</dbReference>
<feature type="binding site" evidence="5">
    <location>
        <begin position="221"/>
        <end position="224"/>
    </location>
    <ligand>
        <name>substrate</name>
    </ligand>
</feature>
<dbReference type="EC" id="5.4.2.11" evidence="2"/>
<name>A0AAQ3S536_VIGMU</name>
<comment type="similarity">
    <text evidence="1">Belongs to the phosphoglycerate mutase family. BPG-dependent PGAM subfamily.</text>
</comment>
<evidence type="ECO:0000313" key="8">
    <source>
        <dbReference type="Proteomes" id="UP001374535"/>
    </source>
</evidence>
<dbReference type="Pfam" id="PF00300">
    <property type="entry name" value="His_Phos_1"/>
    <property type="match status" value="2"/>
</dbReference>
<gene>
    <name evidence="7" type="ORF">V8G54_007041</name>
</gene>
<evidence type="ECO:0000256" key="2">
    <source>
        <dbReference type="ARBA" id="ARBA00012028"/>
    </source>
</evidence>
<dbReference type="Gene3D" id="3.40.50.1240">
    <property type="entry name" value="Phosphoglycerate mutase-like"/>
    <property type="match status" value="1"/>
</dbReference>
<feature type="binding site" evidence="5">
    <location>
        <position position="232"/>
    </location>
    <ligand>
        <name>substrate</name>
    </ligand>
</feature>
<sequence>MAAEVYYQAIGIVQSHSHLNNFNRHQKHQSNIVRLVARDFISGNGLSRRSTNRSGLRNCTVIRSLASQTSVVDPVLSPSRSNAGDSNKKSSKMNTPVNYIYYWTAFFPLLLEVELTKSEVSLWNEKNLFTGCVDVPLSKKGIDEAIEAGKRISSIPVDVIFTSALIRAQMTAMLAMTQHRRGKVPIILHNESERARSWSQVFSEDTKKQSIPVIAAWQLNERMYGELQGLNKQETADRYGKEQVHEWRRSYDIPPPNGESLEMCAQRAVAYFRDQLDLCCLAKFLAWLKTACNIYKELIPLTSILQIEPQLLSGKNVMISAHGNSLRSIIMYLDKLTSQEVISLELSTGIPMLYIIKEGRFIRRGSPIRPSEAGVYAYTKRLALYKQKLDDMFQ</sequence>
<dbReference type="CDD" id="cd07067">
    <property type="entry name" value="HP_PGM_like"/>
    <property type="match status" value="1"/>
</dbReference>
<dbReference type="InterPro" id="IPR005952">
    <property type="entry name" value="Phosphogly_mut1"/>
</dbReference>
<proteinExistence type="inferred from homology"/>
<dbReference type="PANTHER" id="PTHR11931">
    <property type="entry name" value="PHOSPHOGLYCERATE MUTASE"/>
    <property type="match status" value="1"/>
</dbReference>
<evidence type="ECO:0000256" key="6">
    <source>
        <dbReference type="PIRSR" id="PIRSR613078-3"/>
    </source>
</evidence>
<keyword evidence="3" id="KW-0324">Glycolysis</keyword>
<feature type="binding site" evidence="5">
    <location>
        <begin position="323"/>
        <end position="324"/>
    </location>
    <ligand>
        <name>substrate</name>
    </ligand>
</feature>
<feature type="binding site" evidence="5">
    <location>
        <begin position="130"/>
        <end position="131"/>
    </location>
    <ligand>
        <name>substrate</name>
    </ligand>
</feature>
<dbReference type="InterPro" id="IPR013078">
    <property type="entry name" value="His_Pase_superF_clade-1"/>
</dbReference>
<accession>A0AAQ3S536</accession>
<feature type="binding site" evidence="5">
    <location>
        <position position="167"/>
    </location>
    <ligand>
        <name>substrate</name>
    </ligand>
</feature>
<dbReference type="SMART" id="SM00855">
    <property type="entry name" value="PGAM"/>
    <property type="match status" value="1"/>
</dbReference>
<protein>
    <recommendedName>
        <fullName evidence="2">phosphoglycerate mutase (2,3-diphosphoglycerate-dependent)</fullName>
        <ecNumber evidence="2">5.4.2.11</ecNumber>
    </recommendedName>
</protein>
<reference evidence="7 8" key="1">
    <citation type="journal article" date="2023" name="Life. Sci Alliance">
        <title>Evolutionary insights into 3D genome organization and epigenetic landscape of Vigna mungo.</title>
        <authorList>
            <person name="Junaid A."/>
            <person name="Singh B."/>
            <person name="Bhatia S."/>
        </authorList>
    </citation>
    <scope>NUCLEOTIDE SEQUENCE [LARGE SCALE GENOMIC DNA]</scope>
    <source>
        <strain evidence="7">Urdbean</strain>
    </source>
</reference>
<evidence type="ECO:0000256" key="4">
    <source>
        <dbReference type="ARBA" id="ARBA00023235"/>
    </source>
</evidence>
<evidence type="ECO:0000313" key="7">
    <source>
        <dbReference type="EMBL" id="WVZ19719.1"/>
    </source>
</evidence>
<dbReference type="GO" id="GO:0006096">
    <property type="term" value="P:glycolytic process"/>
    <property type="evidence" value="ECO:0007669"/>
    <property type="project" value="UniProtKB-KW"/>
</dbReference>
<feature type="binding site" evidence="5">
    <location>
        <begin position="248"/>
        <end position="249"/>
    </location>
    <ligand>
        <name>substrate</name>
    </ligand>
</feature>
<keyword evidence="4" id="KW-0413">Isomerase</keyword>
<evidence type="ECO:0000256" key="5">
    <source>
        <dbReference type="PIRSR" id="PIRSR613078-2"/>
    </source>
</evidence>